<dbReference type="RefSeq" id="WP_092123654.1">
    <property type="nucleotide sequence ID" value="NZ_FMXO01000021.1"/>
</dbReference>
<dbReference type="Pfam" id="PF01312">
    <property type="entry name" value="Bac_export_2"/>
    <property type="match status" value="1"/>
</dbReference>
<feature type="compositionally biased region" description="Polar residues" evidence="2">
    <location>
        <begin position="1"/>
        <end position="12"/>
    </location>
</feature>
<feature type="transmembrane region" description="Helical" evidence="3">
    <location>
        <begin position="84"/>
        <end position="107"/>
    </location>
</feature>
<keyword evidence="3" id="KW-1133">Transmembrane helix</keyword>
<dbReference type="OrthoDB" id="9807950at2"/>
<evidence type="ECO:0000256" key="1">
    <source>
        <dbReference type="ARBA" id="ARBA00010690"/>
    </source>
</evidence>
<organism evidence="4 5">
    <name type="scientific">Desulfonatronum thiosulfatophilum</name>
    <dbReference type="NCBI Taxonomy" id="617002"/>
    <lineage>
        <taxon>Bacteria</taxon>
        <taxon>Pseudomonadati</taxon>
        <taxon>Thermodesulfobacteriota</taxon>
        <taxon>Desulfovibrionia</taxon>
        <taxon>Desulfovibrionales</taxon>
        <taxon>Desulfonatronaceae</taxon>
        <taxon>Desulfonatronum</taxon>
    </lineage>
</organism>
<keyword evidence="4" id="KW-0282">Flagellum</keyword>
<evidence type="ECO:0000256" key="3">
    <source>
        <dbReference type="SAM" id="Phobius"/>
    </source>
</evidence>
<feature type="region of interest" description="Disordered" evidence="2">
    <location>
        <begin position="1"/>
        <end position="27"/>
    </location>
</feature>
<dbReference type="PANTHER" id="PTHR30531">
    <property type="entry name" value="FLAGELLAR BIOSYNTHETIC PROTEIN FLHB"/>
    <property type="match status" value="1"/>
</dbReference>
<feature type="compositionally biased region" description="Basic and acidic residues" evidence="2">
    <location>
        <begin position="13"/>
        <end position="25"/>
    </location>
</feature>
<sequence length="355" mass="40545">MPQSDPSKTEQATPKHRDKAREKGNVPRSQELPKVTVLLGGFLALFFMVKFMVAHMQTLFIWTFSENLHTEFTPETIYLLFQTISWKIAVMVLPVMFTCALVAFLTVRLQVGHLWTLKVFELSNFWKKLNVVAGIQRLFFSTQTAVRLLRSLFMAIAVGYAPYLVLRQEAPNFIPLFYQDALTVATYMLLTGAKMVMYALVPMLIIGIADLAYTRWDYEENLKMTKHDVKDERKQAEGDQTIKNKQRQKMMAVMQKRMLESVPKADVVITNPTHLAIALSYNALEAPSPVVLAKGADFMAEKIRNIARENNIPIRENKPLAQALYKSVDVGQMIPEELFQAVASILAQLPKFRRR</sequence>
<evidence type="ECO:0000313" key="4">
    <source>
        <dbReference type="EMBL" id="SDB59951.1"/>
    </source>
</evidence>
<gene>
    <name evidence="4" type="ORF">SAMN05660653_03069</name>
</gene>
<keyword evidence="4" id="KW-0966">Cell projection</keyword>
<feature type="transmembrane region" description="Helical" evidence="3">
    <location>
        <begin position="148"/>
        <end position="166"/>
    </location>
</feature>
<dbReference type="InterPro" id="IPR006135">
    <property type="entry name" value="T3SS_substrate_exporter"/>
</dbReference>
<dbReference type="STRING" id="617002.SAMN05660653_03069"/>
<dbReference type="Proteomes" id="UP000198771">
    <property type="component" value="Unassembled WGS sequence"/>
</dbReference>
<dbReference type="InterPro" id="IPR029025">
    <property type="entry name" value="T3SS_substrate_exporter_C"/>
</dbReference>
<dbReference type="SUPFAM" id="SSF160544">
    <property type="entry name" value="EscU C-terminal domain-like"/>
    <property type="match status" value="1"/>
</dbReference>
<proteinExistence type="inferred from homology"/>
<feature type="transmembrane region" description="Helical" evidence="3">
    <location>
        <begin position="186"/>
        <end position="213"/>
    </location>
</feature>
<feature type="transmembrane region" description="Helical" evidence="3">
    <location>
        <begin position="37"/>
        <end position="64"/>
    </location>
</feature>
<keyword evidence="4" id="KW-0969">Cilium</keyword>
<dbReference type="EMBL" id="FMXO01000021">
    <property type="protein sequence ID" value="SDB59951.1"/>
    <property type="molecule type" value="Genomic_DNA"/>
</dbReference>
<keyword evidence="3" id="KW-0472">Membrane</keyword>
<dbReference type="Gene3D" id="3.40.1690.10">
    <property type="entry name" value="secretion proteins EscU"/>
    <property type="match status" value="1"/>
</dbReference>
<protein>
    <submittedName>
        <fullName evidence="4">Flagellar biosynthetic protein FlhB</fullName>
    </submittedName>
</protein>
<dbReference type="PRINTS" id="PR00950">
    <property type="entry name" value="TYPE3IMSPROT"/>
</dbReference>
<dbReference type="AlphaFoldDB" id="A0A1G6ERA6"/>
<reference evidence="4 5" key="1">
    <citation type="submission" date="2016-10" db="EMBL/GenBank/DDBJ databases">
        <authorList>
            <person name="de Groot N.N."/>
        </authorList>
    </citation>
    <scope>NUCLEOTIDE SEQUENCE [LARGE SCALE GENOMIC DNA]</scope>
    <source>
        <strain evidence="4 5">ASO4-2</strain>
    </source>
</reference>
<keyword evidence="3" id="KW-0812">Transmembrane</keyword>
<evidence type="ECO:0000256" key="2">
    <source>
        <dbReference type="SAM" id="MobiDB-lite"/>
    </source>
</evidence>
<name>A0A1G6ERA6_9BACT</name>
<accession>A0A1G6ERA6</accession>
<evidence type="ECO:0000313" key="5">
    <source>
        <dbReference type="Proteomes" id="UP000198771"/>
    </source>
</evidence>
<dbReference type="GO" id="GO:0009306">
    <property type="term" value="P:protein secretion"/>
    <property type="evidence" value="ECO:0007669"/>
    <property type="project" value="InterPro"/>
</dbReference>
<dbReference type="GO" id="GO:0005886">
    <property type="term" value="C:plasma membrane"/>
    <property type="evidence" value="ECO:0007669"/>
    <property type="project" value="TreeGrafter"/>
</dbReference>
<dbReference type="PANTHER" id="PTHR30531:SF12">
    <property type="entry name" value="FLAGELLAR BIOSYNTHETIC PROTEIN FLHB"/>
    <property type="match status" value="1"/>
</dbReference>
<comment type="similarity">
    <text evidence="1">Belongs to the type III secretion exporter family.</text>
</comment>
<keyword evidence="5" id="KW-1185">Reference proteome</keyword>